<keyword evidence="1" id="KW-1133">Transmembrane helix</keyword>
<gene>
    <name evidence="2" type="ORF">A4R35_18120</name>
</gene>
<protein>
    <submittedName>
        <fullName evidence="2">Uncharacterized protein</fullName>
    </submittedName>
</protein>
<reference evidence="2 3" key="1">
    <citation type="submission" date="2016-08" db="EMBL/GenBank/DDBJ databases">
        <title>Analysis of Carbohydrate Active Enzymes in Thermogemmatispora T81 Reveals Carbohydrate Degradation Ability.</title>
        <authorList>
            <person name="Tomazini A."/>
            <person name="Lal S."/>
            <person name="Stott M."/>
            <person name="Henrissat B."/>
            <person name="Polikarpov I."/>
            <person name="Sparling R."/>
            <person name="Levin D.B."/>
        </authorList>
    </citation>
    <scope>NUCLEOTIDE SEQUENCE [LARGE SCALE GENOMIC DNA]</scope>
    <source>
        <strain evidence="2 3">T81</strain>
    </source>
</reference>
<dbReference type="RefSeq" id="WP_112431842.1">
    <property type="nucleotide sequence ID" value="NZ_MCIF01000002.1"/>
</dbReference>
<dbReference type="Proteomes" id="UP000248706">
    <property type="component" value="Unassembled WGS sequence"/>
</dbReference>
<comment type="caution">
    <text evidence="2">The sequence shown here is derived from an EMBL/GenBank/DDBJ whole genome shotgun (WGS) entry which is preliminary data.</text>
</comment>
<evidence type="ECO:0000313" key="3">
    <source>
        <dbReference type="Proteomes" id="UP000248706"/>
    </source>
</evidence>
<evidence type="ECO:0000256" key="1">
    <source>
        <dbReference type="SAM" id="Phobius"/>
    </source>
</evidence>
<feature type="transmembrane region" description="Helical" evidence="1">
    <location>
        <begin position="41"/>
        <end position="61"/>
    </location>
</feature>
<name>A0A328VNU7_9CHLR</name>
<evidence type="ECO:0000313" key="2">
    <source>
        <dbReference type="EMBL" id="RAQ97460.1"/>
    </source>
</evidence>
<keyword evidence="3" id="KW-1185">Reference proteome</keyword>
<proteinExistence type="predicted"/>
<dbReference type="AlphaFoldDB" id="A0A328VNU7"/>
<keyword evidence="1" id="KW-0472">Membrane</keyword>
<dbReference type="EMBL" id="MCIF01000002">
    <property type="protein sequence ID" value="RAQ97460.1"/>
    <property type="molecule type" value="Genomic_DNA"/>
</dbReference>
<accession>A0A328VNU7</accession>
<feature type="transmembrane region" description="Helical" evidence="1">
    <location>
        <begin position="12"/>
        <end position="35"/>
    </location>
</feature>
<organism evidence="2 3">
    <name type="scientific">Thermogemmatispora tikiterensis</name>
    <dbReference type="NCBI Taxonomy" id="1825093"/>
    <lineage>
        <taxon>Bacteria</taxon>
        <taxon>Bacillati</taxon>
        <taxon>Chloroflexota</taxon>
        <taxon>Ktedonobacteria</taxon>
        <taxon>Thermogemmatisporales</taxon>
        <taxon>Thermogemmatisporaceae</taxon>
        <taxon>Thermogemmatispora</taxon>
    </lineage>
</organism>
<sequence>MLPRLLRPLRALYQFLVGDPLILSGVVLLFVLLLLLPVGLAPLHAVLLVVALPVILAASLWRELH</sequence>
<keyword evidence="1" id="KW-0812">Transmembrane</keyword>